<feature type="compositionally biased region" description="Acidic residues" evidence="9">
    <location>
        <begin position="343"/>
        <end position="354"/>
    </location>
</feature>
<dbReference type="Pfam" id="PF12171">
    <property type="entry name" value="zf-C2H2_jaz"/>
    <property type="match status" value="1"/>
</dbReference>
<keyword evidence="7" id="KW-0862">Zinc</keyword>
<keyword evidence="6" id="KW-0863">Zinc-finger</keyword>
<dbReference type="VEuPathDB" id="FungiDB:jhhlp_003151"/>
<dbReference type="GO" id="GO:0003676">
    <property type="term" value="F:nucleic acid binding"/>
    <property type="evidence" value="ECO:0007669"/>
    <property type="project" value="InterPro"/>
</dbReference>
<feature type="compositionally biased region" description="Basic and acidic residues" evidence="9">
    <location>
        <begin position="499"/>
        <end position="518"/>
    </location>
</feature>
<evidence type="ECO:0000259" key="10">
    <source>
        <dbReference type="PROSITE" id="PS00028"/>
    </source>
</evidence>
<dbReference type="PROSITE" id="PS00028">
    <property type="entry name" value="ZINC_FINGER_C2H2_1"/>
    <property type="match status" value="2"/>
</dbReference>
<comment type="caution">
    <text evidence="11">The sequence shown here is derived from an EMBL/GenBank/DDBJ whole genome shotgun (WGS) entry which is preliminary data.</text>
</comment>
<protein>
    <recommendedName>
        <fullName evidence="10">C2H2-type domain-containing protein</fullName>
    </recommendedName>
</protein>
<evidence type="ECO:0000256" key="7">
    <source>
        <dbReference type="ARBA" id="ARBA00022833"/>
    </source>
</evidence>
<dbReference type="InterPro" id="IPR003604">
    <property type="entry name" value="Matrin/U1-like-C_Znf_C2H2"/>
</dbReference>
<dbReference type="Gene3D" id="3.30.160.60">
    <property type="entry name" value="Classic Zinc Finger"/>
    <property type="match status" value="1"/>
</dbReference>
<keyword evidence="5" id="KW-0677">Repeat</keyword>
<evidence type="ECO:0000256" key="1">
    <source>
        <dbReference type="ARBA" id="ARBA00004496"/>
    </source>
</evidence>
<dbReference type="InterPro" id="IPR040025">
    <property type="entry name" value="Znf622/Rei1/Reh1"/>
</dbReference>
<evidence type="ECO:0000313" key="12">
    <source>
        <dbReference type="Proteomes" id="UP000233524"/>
    </source>
</evidence>
<dbReference type="SMART" id="SM00451">
    <property type="entry name" value="ZnF_U1"/>
    <property type="match status" value="2"/>
</dbReference>
<dbReference type="InParanoid" id="A0A2N3NG39"/>
<dbReference type="InterPro" id="IPR041661">
    <property type="entry name" value="ZN622/Rei1/Reh1_Znf-C2H2"/>
</dbReference>
<evidence type="ECO:0000256" key="2">
    <source>
        <dbReference type="ARBA" id="ARBA00022490"/>
    </source>
</evidence>
<sequence>MSAPATAGAAATHPFTCNTCQVAYRNADLQKGHMKSDWHRYNLKRRVASLPPITAEAFTEKVLQARAQTTAEADKAFFEKVCQVCQKTYYSENSYQNHLSSQKHRAKEARGVHSPTAVADETSSVMSSTFSLGEPVRGNAVDDELDCASVEAEFNQVVEGLQKTTVSDTRPSPVKRPSNPQATIARKDDEAKERTSGSSTPTPRQPDASTILQQCLFCRYMSPTVRLNAHHMERFHGMVIPEKEFLVDLEGLLKHLAAKIYEGFECLTCGKMKSNAFAAQTHMRDVGHCTIPYTTEEEQLEIGDFYDFRSTYSDDEEESDDGEDEVTGAKLGAKRPTTVTNENGEEVTGDDGWETDSSASSFDSEELTAVPADDRQNQYERLNKSHHHSHNDPRQHHMVDGWHSHAHKHNARAVFYDDYELHLPSGKSVGHRSLNRYYRQNLHNYPTAEERAERERLAIENGEANGEGETRSEGEGSGANRSRAIIPRGQQGIMGVTDQAKEKLARDIHQSRKMEHVKDAKRDIAYGMKLNRQKNYYYRYERGG</sequence>
<comment type="similarity">
    <text evidence="8">Belongs to the REI1 family.</text>
</comment>
<dbReference type="Proteomes" id="UP000233524">
    <property type="component" value="Unassembled WGS sequence"/>
</dbReference>
<dbReference type="OrthoDB" id="19329at2759"/>
<dbReference type="GO" id="GO:0005737">
    <property type="term" value="C:cytoplasm"/>
    <property type="evidence" value="ECO:0007669"/>
    <property type="project" value="UniProtKB-SubCell"/>
</dbReference>
<dbReference type="PANTHER" id="PTHR13182">
    <property type="entry name" value="ZINC FINGER PROTEIN 622"/>
    <property type="match status" value="1"/>
</dbReference>
<reference evidence="11 12" key="1">
    <citation type="journal article" date="2017" name="G3 (Bethesda)">
        <title>First Draft Genome Sequence of the Pathogenic Fungus Lomentospora prolificans (Formerly Scedosporium prolificans).</title>
        <authorList>
            <person name="Luo R."/>
            <person name="Zimin A."/>
            <person name="Workman R."/>
            <person name="Fan Y."/>
            <person name="Pertea G."/>
            <person name="Grossman N."/>
            <person name="Wear M.P."/>
            <person name="Jia B."/>
            <person name="Miller H."/>
            <person name="Casadevall A."/>
            <person name="Timp W."/>
            <person name="Zhang S.X."/>
            <person name="Salzberg S.L."/>
        </authorList>
    </citation>
    <scope>NUCLEOTIDE SEQUENCE [LARGE SCALE GENOMIC DNA]</scope>
    <source>
        <strain evidence="11 12">JHH-5317</strain>
    </source>
</reference>
<feature type="compositionally biased region" description="Polar residues" evidence="9">
    <location>
        <begin position="196"/>
        <end position="207"/>
    </location>
</feature>
<dbReference type="GO" id="GO:0030687">
    <property type="term" value="C:preribosome, large subunit precursor"/>
    <property type="evidence" value="ECO:0007669"/>
    <property type="project" value="TreeGrafter"/>
</dbReference>
<keyword evidence="4" id="KW-0479">Metal-binding</keyword>
<dbReference type="SUPFAM" id="SSF57667">
    <property type="entry name" value="beta-beta-alpha zinc fingers"/>
    <property type="match status" value="1"/>
</dbReference>
<dbReference type="STRING" id="41688.A0A2N3NG39"/>
<dbReference type="Pfam" id="PF12756">
    <property type="entry name" value="zf-C2H2_2"/>
    <property type="match status" value="1"/>
</dbReference>
<keyword evidence="12" id="KW-1185">Reference proteome</keyword>
<organism evidence="11 12">
    <name type="scientific">Lomentospora prolificans</name>
    <dbReference type="NCBI Taxonomy" id="41688"/>
    <lineage>
        <taxon>Eukaryota</taxon>
        <taxon>Fungi</taxon>
        <taxon>Dikarya</taxon>
        <taxon>Ascomycota</taxon>
        <taxon>Pezizomycotina</taxon>
        <taxon>Sordariomycetes</taxon>
        <taxon>Hypocreomycetidae</taxon>
        <taxon>Microascales</taxon>
        <taxon>Microascaceae</taxon>
        <taxon>Lomentospora</taxon>
    </lineage>
</organism>
<feature type="domain" description="C2H2-type" evidence="10">
    <location>
        <begin position="82"/>
        <end position="104"/>
    </location>
</feature>
<dbReference type="SMART" id="SM00355">
    <property type="entry name" value="ZnF_C2H2"/>
    <property type="match status" value="4"/>
</dbReference>
<dbReference type="GO" id="GO:0042273">
    <property type="term" value="P:ribosomal large subunit biogenesis"/>
    <property type="evidence" value="ECO:0007669"/>
    <property type="project" value="TreeGrafter"/>
</dbReference>
<evidence type="ECO:0000256" key="5">
    <source>
        <dbReference type="ARBA" id="ARBA00022737"/>
    </source>
</evidence>
<dbReference type="InterPro" id="IPR036236">
    <property type="entry name" value="Znf_C2H2_sf"/>
</dbReference>
<evidence type="ECO:0000256" key="9">
    <source>
        <dbReference type="SAM" id="MobiDB-lite"/>
    </source>
</evidence>
<feature type="compositionally biased region" description="Basic and acidic residues" evidence="9">
    <location>
        <begin position="185"/>
        <end position="195"/>
    </location>
</feature>
<dbReference type="GO" id="GO:0008270">
    <property type="term" value="F:zinc ion binding"/>
    <property type="evidence" value="ECO:0007669"/>
    <property type="project" value="UniProtKB-KW"/>
</dbReference>
<feature type="region of interest" description="Disordered" evidence="9">
    <location>
        <begin position="161"/>
        <end position="207"/>
    </location>
</feature>
<dbReference type="FunCoup" id="A0A2N3NG39">
    <property type="interactions" value="864"/>
</dbReference>
<feature type="region of interest" description="Disordered" evidence="9">
    <location>
        <begin position="460"/>
        <end position="518"/>
    </location>
</feature>
<feature type="region of interest" description="Disordered" evidence="9">
    <location>
        <begin position="312"/>
        <end position="375"/>
    </location>
</feature>
<keyword evidence="2" id="KW-0963">Cytoplasm</keyword>
<feature type="domain" description="C2H2-type" evidence="10">
    <location>
        <begin position="17"/>
        <end position="39"/>
    </location>
</feature>
<evidence type="ECO:0000256" key="3">
    <source>
        <dbReference type="ARBA" id="ARBA00022517"/>
    </source>
</evidence>
<proteinExistence type="inferred from homology"/>
<accession>A0A2N3NG39</accession>
<evidence type="ECO:0000256" key="4">
    <source>
        <dbReference type="ARBA" id="ARBA00022723"/>
    </source>
</evidence>
<keyword evidence="3" id="KW-0690">Ribosome biogenesis</keyword>
<dbReference type="AlphaFoldDB" id="A0A2N3NG39"/>
<feature type="compositionally biased region" description="Acidic residues" evidence="9">
    <location>
        <begin position="313"/>
        <end position="326"/>
    </location>
</feature>
<evidence type="ECO:0000313" key="11">
    <source>
        <dbReference type="EMBL" id="PKS11388.1"/>
    </source>
</evidence>
<gene>
    <name evidence="11" type="ORF">jhhlp_003151</name>
</gene>
<comment type="subcellular location">
    <subcellularLocation>
        <location evidence="1">Cytoplasm</location>
    </subcellularLocation>
</comment>
<evidence type="ECO:0000256" key="6">
    <source>
        <dbReference type="ARBA" id="ARBA00022771"/>
    </source>
</evidence>
<dbReference type="EMBL" id="NLAX01000008">
    <property type="protein sequence ID" value="PKS11388.1"/>
    <property type="molecule type" value="Genomic_DNA"/>
</dbReference>
<name>A0A2N3NG39_9PEZI</name>
<dbReference type="PANTHER" id="PTHR13182:SF8">
    <property type="entry name" value="CYTOPLASMIC 60S SUBUNIT BIOGENESIS FACTOR ZNF622"/>
    <property type="match status" value="1"/>
</dbReference>
<dbReference type="InterPro" id="IPR022755">
    <property type="entry name" value="Znf_C2H2_jaz"/>
</dbReference>
<dbReference type="InterPro" id="IPR013087">
    <property type="entry name" value="Znf_C2H2_type"/>
</dbReference>
<evidence type="ECO:0000256" key="8">
    <source>
        <dbReference type="ARBA" id="ARBA00034126"/>
    </source>
</evidence>